<dbReference type="EMBL" id="MGKP01000003">
    <property type="protein sequence ID" value="OGN29722.1"/>
    <property type="molecule type" value="Genomic_DNA"/>
</dbReference>
<gene>
    <name evidence="2" type="ORF">A3A33_04495</name>
</gene>
<evidence type="ECO:0000313" key="3">
    <source>
        <dbReference type="Proteomes" id="UP000179047"/>
    </source>
</evidence>
<keyword evidence="1" id="KW-0812">Transmembrane</keyword>
<dbReference type="AlphaFoldDB" id="A0A1F8GWD9"/>
<feature type="transmembrane region" description="Helical" evidence="1">
    <location>
        <begin position="51"/>
        <end position="78"/>
    </location>
</feature>
<sequence length="88" mass="10399">MQVRALDPNYTDLVLLIGSNLIDLDHLSARPIYDPYRNGFKTHFLHRNWKAVLFLSILMLFVRPVMFLGIGIMLHFLLDYIDIKRKKI</sequence>
<evidence type="ECO:0000256" key="1">
    <source>
        <dbReference type="SAM" id="Phobius"/>
    </source>
</evidence>
<keyword evidence="1" id="KW-0472">Membrane</keyword>
<proteinExistence type="predicted"/>
<organism evidence="2 3">
    <name type="scientific">Candidatus Yanofskybacteria bacterium RIFCSPLOWO2_01_FULL_49_25</name>
    <dbReference type="NCBI Taxonomy" id="1802701"/>
    <lineage>
        <taxon>Bacteria</taxon>
        <taxon>Candidatus Yanofskyibacteriota</taxon>
    </lineage>
</organism>
<name>A0A1F8GWD9_9BACT</name>
<protein>
    <recommendedName>
        <fullName evidence="4">Phospholipase C/D domain-containing protein</fullName>
    </recommendedName>
</protein>
<accession>A0A1F8GWD9</accession>
<dbReference type="Pfam" id="PF19617">
    <property type="entry name" value="DUF6122"/>
    <property type="match status" value="1"/>
</dbReference>
<reference evidence="2 3" key="1">
    <citation type="journal article" date="2016" name="Nat. Commun.">
        <title>Thousands of microbial genomes shed light on interconnected biogeochemical processes in an aquifer system.</title>
        <authorList>
            <person name="Anantharaman K."/>
            <person name="Brown C.T."/>
            <person name="Hug L.A."/>
            <person name="Sharon I."/>
            <person name="Castelle C.J."/>
            <person name="Probst A.J."/>
            <person name="Thomas B.C."/>
            <person name="Singh A."/>
            <person name="Wilkins M.J."/>
            <person name="Karaoz U."/>
            <person name="Brodie E.L."/>
            <person name="Williams K.H."/>
            <person name="Hubbard S.S."/>
            <person name="Banfield J.F."/>
        </authorList>
    </citation>
    <scope>NUCLEOTIDE SEQUENCE [LARGE SCALE GENOMIC DNA]</scope>
</reference>
<evidence type="ECO:0000313" key="2">
    <source>
        <dbReference type="EMBL" id="OGN29722.1"/>
    </source>
</evidence>
<evidence type="ECO:0008006" key="4">
    <source>
        <dbReference type="Google" id="ProtNLM"/>
    </source>
</evidence>
<dbReference type="Proteomes" id="UP000179047">
    <property type="component" value="Unassembled WGS sequence"/>
</dbReference>
<comment type="caution">
    <text evidence="2">The sequence shown here is derived from an EMBL/GenBank/DDBJ whole genome shotgun (WGS) entry which is preliminary data.</text>
</comment>
<dbReference type="InterPro" id="IPR046125">
    <property type="entry name" value="DUF6122"/>
</dbReference>
<keyword evidence="1" id="KW-1133">Transmembrane helix</keyword>